<name>A0A2A4X3W4_UNCAE</name>
<sequence>MRYIVDGYNLFFTYQEVYPSVSFEDARALFIQTICSLASKSRLKITLVFDTHHVQEPDLLPHVKKLSGIDVIYAPSDLSCDDYIIEMLSGHKSHLNWTIVTSDNNLQRMAKQKNTLCLSTHSFIELIDKKICKNSLSLDTKNSNFTHRDQKRWEKIFEQKIDGKNVDQ</sequence>
<dbReference type="AlphaFoldDB" id="A0A2A4X3W4"/>
<organism evidence="1 2">
    <name type="scientific">Aerophobetes bacterium</name>
    <dbReference type="NCBI Taxonomy" id="2030807"/>
    <lineage>
        <taxon>Bacteria</taxon>
        <taxon>Candidatus Aerophobota</taxon>
    </lineage>
</organism>
<reference evidence="2" key="1">
    <citation type="submission" date="2017-08" db="EMBL/GenBank/DDBJ databases">
        <title>A dynamic microbial community with high functional redundancy inhabits the cold, oxic subseafloor aquifer.</title>
        <authorList>
            <person name="Tully B.J."/>
            <person name="Wheat C.G."/>
            <person name="Glazer B.T."/>
            <person name="Huber J.A."/>
        </authorList>
    </citation>
    <scope>NUCLEOTIDE SEQUENCE [LARGE SCALE GENOMIC DNA]</scope>
</reference>
<accession>A0A2A4X3W4</accession>
<gene>
    <name evidence="1" type="ORF">COB21_03420</name>
</gene>
<protein>
    <recommendedName>
        <fullName evidence="3">NYN domain-containing protein</fullName>
    </recommendedName>
</protein>
<comment type="caution">
    <text evidence="1">The sequence shown here is derived from an EMBL/GenBank/DDBJ whole genome shotgun (WGS) entry which is preliminary data.</text>
</comment>
<dbReference type="Proteomes" id="UP000218775">
    <property type="component" value="Unassembled WGS sequence"/>
</dbReference>
<proteinExistence type="predicted"/>
<dbReference type="Pfam" id="PF05991">
    <property type="entry name" value="NYN_YacP"/>
    <property type="match status" value="1"/>
</dbReference>
<evidence type="ECO:0008006" key="3">
    <source>
        <dbReference type="Google" id="ProtNLM"/>
    </source>
</evidence>
<dbReference type="EMBL" id="NVUK01000019">
    <property type="protein sequence ID" value="PCI77196.1"/>
    <property type="molecule type" value="Genomic_DNA"/>
</dbReference>
<dbReference type="InterPro" id="IPR010298">
    <property type="entry name" value="YacP-like"/>
</dbReference>
<evidence type="ECO:0000313" key="1">
    <source>
        <dbReference type="EMBL" id="PCI77196.1"/>
    </source>
</evidence>
<evidence type="ECO:0000313" key="2">
    <source>
        <dbReference type="Proteomes" id="UP000218775"/>
    </source>
</evidence>